<dbReference type="PANTHER" id="PTHR46641">
    <property type="entry name" value="FMRFAMIDE RECEPTOR-RELATED"/>
    <property type="match status" value="1"/>
</dbReference>
<keyword evidence="2 6" id="KW-0812">Transmembrane</keyword>
<evidence type="ECO:0000313" key="9">
    <source>
        <dbReference type="Proteomes" id="UP001519460"/>
    </source>
</evidence>
<dbReference type="AlphaFoldDB" id="A0ABD0JZD0"/>
<name>A0ABD0JZD0_9CAEN</name>
<feature type="domain" description="G-protein coupled receptors family 1 profile" evidence="7">
    <location>
        <begin position="51"/>
        <end position="297"/>
    </location>
</feature>
<feature type="transmembrane region" description="Helical" evidence="6">
    <location>
        <begin position="68"/>
        <end position="93"/>
    </location>
</feature>
<comment type="subcellular location">
    <subcellularLocation>
        <location evidence="1">Membrane</location>
    </subcellularLocation>
</comment>
<feature type="non-terminal residue" evidence="8">
    <location>
        <position position="408"/>
    </location>
</feature>
<feature type="region of interest" description="Disordered" evidence="5">
    <location>
        <begin position="350"/>
        <end position="408"/>
    </location>
</feature>
<feature type="transmembrane region" description="Helical" evidence="6">
    <location>
        <begin position="284"/>
        <end position="304"/>
    </location>
</feature>
<comment type="caution">
    <text evidence="8">The sequence shown here is derived from an EMBL/GenBank/DDBJ whole genome shotgun (WGS) entry which is preliminary data.</text>
</comment>
<dbReference type="InterPro" id="IPR052954">
    <property type="entry name" value="GPCR-Ligand_Int"/>
</dbReference>
<feature type="transmembrane region" description="Helical" evidence="6">
    <location>
        <begin position="200"/>
        <end position="223"/>
    </location>
</feature>
<dbReference type="PANTHER" id="PTHR46641:SF25">
    <property type="entry name" value="CNMAMIDE RECEPTOR-RELATED"/>
    <property type="match status" value="1"/>
</dbReference>
<sequence>MGFLHDEFFISLPNEKQGVSAAAAKKTQWQDRAVLMWRIAAPIILLLGYAGNTLTIILLRRMKKQSAVYVYFGLLAVSDITNLTIGLLPRWVGHQFGYWIEDESKFACVALNWAGYSSGLFSTGLLVAVTVYRAACVVMPFRVHETCNSRTVSLTVVTLVVADTAFNSFVPFVIDYSADGCRWKKKYQEGLRPTLGCINAALYSFIPSVMIIISNVFLVWGLLQSFTTQESTRQHTFKIVAVMLVSVCFVFFTVPTSVVRIVDYSDPTLKESGSFKFLYDSTLILYYLNNAVNFYLYLCTGRFFRAEVKRLFTREGADPLGQRRYAKHSLPQLPALVGVTELPCAADSIATSAEPPSPNVEAHVEPPSPNAEAHVEPPSPNAEAQVASQPADTHAEELPEADLGAFSN</sequence>
<dbReference type="EMBL" id="JACVVK020000284">
    <property type="protein sequence ID" value="KAK7480282.1"/>
    <property type="molecule type" value="Genomic_DNA"/>
</dbReference>
<keyword evidence="3 6" id="KW-1133">Transmembrane helix</keyword>
<keyword evidence="9" id="KW-1185">Reference proteome</keyword>
<evidence type="ECO:0000256" key="2">
    <source>
        <dbReference type="ARBA" id="ARBA00022692"/>
    </source>
</evidence>
<protein>
    <recommendedName>
        <fullName evidence="7">G-protein coupled receptors family 1 profile domain-containing protein</fullName>
    </recommendedName>
</protein>
<dbReference type="Proteomes" id="UP001519460">
    <property type="component" value="Unassembled WGS sequence"/>
</dbReference>
<proteinExistence type="predicted"/>
<gene>
    <name evidence="8" type="ORF">BaRGS_00028450</name>
</gene>
<evidence type="ECO:0000313" key="8">
    <source>
        <dbReference type="EMBL" id="KAK7480282.1"/>
    </source>
</evidence>
<dbReference type="InterPro" id="IPR000276">
    <property type="entry name" value="GPCR_Rhodpsn"/>
</dbReference>
<feature type="transmembrane region" description="Helical" evidence="6">
    <location>
        <begin position="152"/>
        <end position="174"/>
    </location>
</feature>
<keyword evidence="4 6" id="KW-0472">Membrane</keyword>
<dbReference type="PROSITE" id="PS50262">
    <property type="entry name" value="G_PROTEIN_RECEP_F1_2"/>
    <property type="match status" value="1"/>
</dbReference>
<accession>A0ABD0JZD0</accession>
<reference evidence="8 9" key="1">
    <citation type="journal article" date="2023" name="Sci. Data">
        <title>Genome assembly of the Korean intertidal mud-creeper Batillaria attramentaria.</title>
        <authorList>
            <person name="Patra A.K."/>
            <person name="Ho P.T."/>
            <person name="Jun S."/>
            <person name="Lee S.J."/>
            <person name="Kim Y."/>
            <person name="Won Y.J."/>
        </authorList>
    </citation>
    <scope>NUCLEOTIDE SEQUENCE [LARGE SCALE GENOMIC DNA]</scope>
    <source>
        <strain evidence="8">Wonlab-2016</strain>
    </source>
</reference>
<evidence type="ECO:0000256" key="6">
    <source>
        <dbReference type="SAM" id="Phobius"/>
    </source>
</evidence>
<dbReference type="SUPFAM" id="SSF81321">
    <property type="entry name" value="Family A G protein-coupled receptor-like"/>
    <property type="match status" value="1"/>
</dbReference>
<dbReference type="Gene3D" id="1.20.1070.10">
    <property type="entry name" value="Rhodopsin 7-helix transmembrane proteins"/>
    <property type="match status" value="1"/>
</dbReference>
<evidence type="ECO:0000256" key="5">
    <source>
        <dbReference type="SAM" id="MobiDB-lite"/>
    </source>
</evidence>
<evidence type="ECO:0000256" key="4">
    <source>
        <dbReference type="ARBA" id="ARBA00023136"/>
    </source>
</evidence>
<feature type="transmembrane region" description="Helical" evidence="6">
    <location>
        <begin position="35"/>
        <end position="59"/>
    </location>
</feature>
<organism evidence="8 9">
    <name type="scientific">Batillaria attramentaria</name>
    <dbReference type="NCBI Taxonomy" id="370345"/>
    <lineage>
        <taxon>Eukaryota</taxon>
        <taxon>Metazoa</taxon>
        <taxon>Spiralia</taxon>
        <taxon>Lophotrochozoa</taxon>
        <taxon>Mollusca</taxon>
        <taxon>Gastropoda</taxon>
        <taxon>Caenogastropoda</taxon>
        <taxon>Sorbeoconcha</taxon>
        <taxon>Cerithioidea</taxon>
        <taxon>Batillariidae</taxon>
        <taxon>Batillaria</taxon>
    </lineage>
</organism>
<feature type="transmembrane region" description="Helical" evidence="6">
    <location>
        <begin position="235"/>
        <end position="254"/>
    </location>
</feature>
<dbReference type="GO" id="GO:0016020">
    <property type="term" value="C:membrane"/>
    <property type="evidence" value="ECO:0007669"/>
    <property type="project" value="UniProtKB-SubCell"/>
</dbReference>
<dbReference type="InterPro" id="IPR017452">
    <property type="entry name" value="GPCR_Rhodpsn_7TM"/>
</dbReference>
<evidence type="ECO:0000256" key="1">
    <source>
        <dbReference type="ARBA" id="ARBA00004370"/>
    </source>
</evidence>
<feature type="transmembrane region" description="Helical" evidence="6">
    <location>
        <begin position="113"/>
        <end position="132"/>
    </location>
</feature>
<dbReference type="Pfam" id="PF00001">
    <property type="entry name" value="7tm_1"/>
    <property type="match status" value="1"/>
</dbReference>
<evidence type="ECO:0000256" key="3">
    <source>
        <dbReference type="ARBA" id="ARBA00022989"/>
    </source>
</evidence>
<evidence type="ECO:0000259" key="7">
    <source>
        <dbReference type="PROSITE" id="PS50262"/>
    </source>
</evidence>